<proteinExistence type="predicted"/>
<dbReference type="PANTHER" id="PTHR33116">
    <property type="entry name" value="REVERSE TRANSCRIPTASE ZINC-BINDING DOMAIN-CONTAINING PROTEIN-RELATED-RELATED"/>
    <property type="match status" value="1"/>
</dbReference>
<dbReference type="Pfam" id="PF13966">
    <property type="entry name" value="zf-RVT"/>
    <property type="match status" value="1"/>
</dbReference>
<organism evidence="3 4">
    <name type="scientific">Lolium multiflorum</name>
    <name type="common">Italian ryegrass</name>
    <name type="synonym">Lolium perenne subsp. multiflorum</name>
    <dbReference type="NCBI Taxonomy" id="4521"/>
    <lineage>
        <taxon>Eukaryota</taxon>
        <taxon>Viridiplantae</taxon>
        <taxon>Streptophyta</taxon>
        <taxon>Embryophyta</taxon>
        <taxon>Tracheophyta</taxon>
        <taxon>Spermatophyta</taxon>
        <taxon>Magnoliopsida</taxon>
        <taxon>Liliopsida</taxon>
        <taxon>Poales</taxon>
        <taxon>Poaceae</taxon>
        <taxon>BOP clade</taxon>
        <taxon>Pooideae</taxon>
        <taxon>Poodae</taxon>
        <taxon>Poeae</taxon>
        <taxon>Poeae Chloroplast Group 2 (Poeae type)</taxon>
        <taxon>Loliodinae</taxon>
        <taxon>Loliinae</taxon>
        <taxon>Lolium</taxon>
    </lineage>
</organism>
<feature type="region of interest" description="Disordered" evidence="1">
    <location>
        <begin position="196"/>
        <end position="217"/>
    </location>
</feature>
<dbReference type="InterPro" id="IPR036691">
    <property type="entry name" value="Endo/exonu/phosph_ase_sf"/>
</dbReference>
<dbReference type="GO" id="GO:0003824">
    <property type="term" value="F:catalytic activity"/>
    <property type="evidence" value="ECO:0007669"/>
    <property type="project" value="InterPro"/>
</dbReference>
<name>A0AAD8TYG7_LOLMU</name>
<dbReference type="PANTHER" id="PTHR33116:SF78">
    <property type="entry name" value="OS12G0587133 PROTEIN"/>
    <property type="match status" value="1"/>
</dbReference>
<reference evidence="3" key="1">
    <citation type="submission" date="2023-07" db="EMBL/GenBank/DDBJ databases">
        <title>A chromosome-level genome assembly of Lolium multiflorum.</title>
        <authorList>
            <person name="Chen Y."/>
            <person name="Copetti D."/>
            <person name="Kolliker R."/>
            <person name="Studer B."/>
        </authorList>
    </citation>
    <scope>NUCLEOTIDE SEQUENCE</scope>
    <source>
        <strain evidence="3">02402/16</strain>
        <tissue evidence="3">Leaf</tissue>
    </source>
</reference>
<dbReference type="InterPro" id="IPR005135">
    <property type="entry name" value="Endo/exonuclease/phosphatase"/>
</dbReference>
<evidence type="ECO:0000259" key="2">
    <source>
        <dbReference type="PROSITE" id="PS50878"/>
    </source>
</evidence>
<gene>
    <name evidence="3" type="ORF">QYE76_012213</name>
</gene>
<feature type="region of interest" description="Disordered" evidence="1">
    <location>
        <begin position="296"/>
        <end position="334"/>
    </location>
</feature>
<feature type="region of interest" description="Disordered" evidence="1">
    <location>
        <begin position="241"/>
        <end position="269"/>
    </location>
</feature>
<dbReference type="Pfam" id="PF00078">
    <property type="entry name" value="RVT_1"/>
    <property type="match status" value="1"/>
</dbReference>
<feature type="domain" description="Reverse transcriptase" evidence="2">
    <location>
        <begin position="792"/>
        <end position="1068"/>
    </location>
</feature>
<comment type="caution">
    <text evidence="3">The sequence shown here is derived from an EMBL/GenBank/DDBJ whole genome shotgun (WGS) entry which is preliminary data.</text>
</comment>
<dbReference type="Pfam" id="PF03372">
    <property type="entry name" value="Exo_endo_phos"/>
    <property type="match status" value="1"/>
</dbReference>
<dbReference type="PROSITE" id="PS50878">
    <property type="entry name" value="RT_POL"/>
    <property type="match status" value="1"/>
</dbReference>
<dbReference type="Gene3D" id="3.60.10.10">
    <property type="entry name" value="Endonuclease/exonuclease/phosphatase"/>
    <property type="match status" value="1"/>
</dbReference>
<protein>
    <recommendedName>
        <fullName evidence="2">Reverse transcriptase domain-containing protein</fullName>
    </recommendedName>
</protein>
<evidence type="ECO:0000313" key="4">
    <source>
        <dbReference type="Proteomes" id="UP001231189"/>
    </source>
</evidence>
<accession>A0AAD8TYG7</accession>
<dbReference type="Proteomes" id="UP001231189">
    <property type="component" value="Unassembled WGS sequence"/>
</dbReference>
<evidence type="ECO:0000256" key="1">
    <source>
        <dbReference type="SAM" id="MobiDB-lite"/>
    </source>
</evidence>
<dbReference type="InterPro" id="IPR043502">
    <property type="entry name" value="DNA/RNA_pol_sf"/>
</dbReference>
<evidence type="ECO:0000313" key="3">
    <source>
        <dbReference type="EMBL" id="KAK1695516.1"/>
    </source>
</evidence>
<dbReference type="InterPro" id="IPR026960">
    <property type="entry name" value="RVT-Znf"/>
</dbReference>
<dbReference type="CDD" id="cd01650">
    <property type="entry name" value="RT_nLTR_like"/>
    <property type="match status" value="1"/>
</dbReference>
<dbReference type="InterPro" id="IPR000477">
    <property type="entry name" value="RT_dom"/>
</dbReference>
<keyword evidence="4" id="KW-1185">Reference proteome</keyword>
<dbReference type="SUPFAM" id="SSF56219">
    <property type="entry name" value="DNase I-like"/>
    <property type="match status" value="1"/>
</dbReference>
<dbReference type="SUPFAM" id="SSF56672">
    <property type="entry name" value="DNA/RNA polymerases"/>
    <property type="match status" value="1"/>
</dbReference>
<sequence>MAISPSPQRIDGPAFLCSPCTDHFDCSLNGVPAPPSPQIPWAAIPCDDSPTEEANAFADRWSANIIDTATAAWTSPGHLGQASSAGWDGLPQEHSGEHIPSSQAMQAWSGVWEAEPPQGPLLGLAQPGWEQAAIADQTERLFGPGLQDLPPTIGTPITERTVYEINEFCALLEPVSAGWQLQDIFATPTSAPCLRTSVSRAQQSPSPPELASDSDDDRLFEVTLKSNALRALREAELCGAATFTSEPKSPAKPRPQQLEPPTMEDVTSRVADMHVDPKTGIMSKLMGMLSPSLLGFPTNSARKKKADMKKPAQATASSRRSERPTTRSHHACDLQGPSQRLAIASSSLELGSVNFALTSGDQVILLLCPMLVFAPVVFVIMSSQLKLLNWNVRGLNDRARRLVVHDLAASSRCSILCIQESKLATLNNVDKADIVGQSLAGCAHLPDDGTRGGILLFWNTDTYLVSDISIASFSITAKFTDRASNVSWHLTTVYGPADDDRKLAFLNELVHIHSQISGAWMVIGDFNLILSDQDKNKRRVNRAWMRRFKNAVDSSFLREIRLVGRRYTWSNEQSDPTLVRLDRAFCNEEWDDLFQASKLLPQASSMSDHCPLLLVQDITTRIPPRFRFESFWPLLQGYTEVVEQSWKSPCLLTNQFAVLDFKLKRLAKDLKTWAKNYVGDIRRQMLLGQEIMLRANGIATSPTELEETIFQHLHAIMGEPAPCSERMNWAQLDLPKPDLSDLDAHFTMEELKAAIFESPPDKAPGPDGFSGGFFRSSWNIVKDDLLSAVNKFYDLNDPSFHNLNTTFLILLPKKEDASSMTHYRPISLIHSFGKLVSKILAMRLQPHLHDLISPCQSAFIAGRNIQDNFLYVQTVAKHYHKSKTPTLLLKLDIAKAFDSVSWTYILDMLEARGFPLRWRNWISLLFRTASSRVLVNGVPSRTIHHHRGLRQGDALSPFLFDLAIDPLHRLFEIATDAGVLSKLKGRQCTLRASFYADDVALFLNPTRQDIEGLGTILSAFGRATGLITNLAKSSLSPISCHGINIQDLATSAGIAIAPFPCMYLGMPLSIKNLTKADWQALLDKMDRHLATWKARMMSKAGRLEMLNTVLTSLAVYMMSINTMPVWVRKQFDKRRRAWLWAGEAACNGGKCIVNWKLVCRPKRLGGLGVHCIDSFGTALRLRWMRQRWKCQNKPWAHLHVPSTMKERALFAAATNITIGDGQTAKIWTDRWLYGAAPQDLAPDLFKISIRKNRSVKDALTNDKWMQDLRFSLDESHSTQLSRLETLVSGVNLSESRDDISWTFGNKNYYTTRSAYQLQFIGAVGTDFRKIVWKGWAPARCKFFIWTLMLDRILTADKLLLRHWENDYFCPLCRRNLETAEHLFTECPFTLKVWSHVANQLGLDSLNPTTWPRDQPNVQSWYRMMVGEKTKEIRRTVFPLTNLICWEIWKERNHIIFNKKDQPVHAFIPKVMGEIELWRIAGAPIPMVALTDGAPFDPG</sequence>
<dbReference type="EMBL" id="JAUUTY010000001">
    <property type="protein sequence ID" value="KAK1695516.1"/>
    <property type="molecule type" value="Genomic_DNA"/>
</dbReference>